<dbReference type="InterPro" id="IPR003838">
    <property type="entry name" value="ABC3_permease_C"/>
</dbReference>
<accession>A0A0F4LDM1</accession>
<dbReference type="GO" id="GO:0005886">
    <property type="term" value="C:plasma membrane"/>
    <property type="evidence" value="ECO:0007669"/>
    <property type="project" value="UniProtKB-SubCell"/>
</dbReference>
<evidence type="ECO:0000256" key="4">
    <source>
        <dbReference type="ARBA" id="ARBA00022989"/>
    </source>
</evidence>
<feature type="transmembrane region" description="Helical" evidence="7">
    <location>
        <begin position="569"/>
        <end position="587"/>
    </location>
</feature>
<feature type="transmembrane region" description="Helical" evidence="7">
    <location>
        <begin position="404"/>
        <end position="422"/>
    </location>
</feature>
<evidence type="ECO:0000256" key="6">
    <source>
        <dbReference type="SAM" id="Coils"/>
    </source>
</evidence>
<keyword evidence="6" id="KW-0175">Coiled coil</keyword>
<keyword evidence="3 7" id="KW-0812">Transmembrane</keyword>
<feature type="transmembrane region" description="Helical" evidence="7">
    <location>
        <begin position="895"/>
        <end position="913"/>
    </location>
</feature>
<evidence type="ECO:0000256" key="2">
    <source>
        <dbReference type="ARBA" id="ARBA00022475"/>
    </source>
</evidence>
<evidence type="ECO:0000256" key="5">
    <source>
        <dbReference type="ARBA" id="ARBA00023136"/>
    </source>
</evidence>
<comment type="subcellular location">
    <subcellularLocation>
        <location evidence="1">Cell membrane</location>
        <topology evidence="1">Multi-pass membrane protein</topology>
    </subcellularLocation>
</comment>
<evidence type="ECO:0000256" key="3">
    <source>
        <dbReference type="ARBA" id="ARBA00022692"/>
    </source>
</evidence>
<dbReference type="PANTHER" id="PTHR30287:SF1">
    <property type="entry name" value="INNER MEMBRANE PROTEIN"/>
    <property type="match status" value="1"/>
</dbReference>
<evidence type="ECO:0000256" key="1">
    <source>
        <dbReference type="ARBA" id="ARBA00004651"/>
    </source>
</evidence>
<protein>
    <submittedName>
        <fullName evidence="9">ABC transporter permease protein</fullName>
    </submittedName>
</protein>
<dbReference type="AlphaFoldDB" id="A0A0F4LDM1"/>
<feature type="transmembrane region" description="Helical" evidence="7">
    <location>
        <begin position="854"/>
        <end position="875"/>
    </location>
</feature>
<sequence length="930" mass="104750">MNKVILKDFWRSIKHTKGQFISIMGLMMIGAFALVGLMVTGPDMRDTGNHYAQKLNTADLTVICNYGLDQKDRKKIKQTKGLQSVEFGYMTDTVIKNSRESFRIFSKPKSVGKYELRKGRLPVKTNEIALADHYSHKYKIGQNISFTEKKNILGSTLLKRKTFKITGFVRSSQILSNVNLGQSNSGTGELKGYAVVSPNAFNHTVYTVANLRYKDLRGLDSYGKVYTSRVKHHKKVLQDTLKNTARQRQKRILSAANKKIAPQEKKIQQAEQKLETASEQISSAEKQLIFQKSKLNAQISQAETAGANLPQAARSQLEQAQQEIAAGEQKLKQEKKIFARKSARANNKIKSGKEEIRKAKKQLRKLALPSYSVYNRRELPGGEGNLVYTTVAQVVEDLAKVFPIFLYFVAALVTFTTMNRFIDEERINSGTMKALGYNDQVIINKFIAYGFISGTIGTILGIYLGHTLMPQIVYHAYYKSITIPPIELHFHWQISLIALILSWISSVLPAYLTAKNEFREKPAALLLPKPPAAGSKILLERIPFIWNHLSFTHKVTARNIFRYKKRMQMTIFGVCGAATMLFAGFAVKNSITNMNNRQFNDLIHYNMIVAQKPGISSNQHKALNSKLKEDSIKSETPIYYESVSKTAGKTGDTQDITLIAPSSSKVLKNYVHLNNRKTKQTLHLSNNGVIISERLSTLLKVNKGDYISLTDKNNKSRKMKVTGITEMYMGHFIFMNKTQYQKIFNKRFTSNAYLVNLKNSTRKNTRKIAAQFMALNGVAGVVQNTAISQELDVVVKSLNLIMVVLIVVAGLLAIVIQYNLTNINIAERIRELSTIKVLGFYDNEVTMYIYRETILLTGIGILVGYLTGDLLYRYILYVVPPDNVMFNPALSVSSFLWPLGVIGIITIVLGFIVNKKLKDLDMLEALKSVD</sequence>
<keyword evidence="4 7" id="KW-1133">Transmembrane helix</keyword>
<dbReference type="PATRIC" id="fig|1218493.3.peg.746"/>
<feature type="transmembrane region" description="Helical" evidence="7">
    <location>
        <begin position="442"/>
        <end position="464"/>
    </location>
</feature>
<feature type="domain" description="ABC3 transporter permease C-terminal" evidence="8">
    <location>
        <begin position="804"/>
        <end position="911"/>
    </location>
</feature>
<dbReference type="EMBL" id="JXBY01000016">
    <property type="protein sequence ID" value="KJY56389.1"/>
    <property type="molecule type" value="Genomic_DNA"/>
</dbReference>
<dbReference type="STRING" id="1218493.JF76_07000"/>
<comment type="caution">
    <text evidence="9">The sequence shown here is derived from an EMBL/GenBank/DDBJ whole genome shotgun (WGS) entry which is preliminary data.</text>
</comment>
<dbReference type="InterPro" id="IPR038766">
    <property type="entry name" value="Membrane_comp_ABC_pdt"/>
</dbReference>
<dbReference type="OrthoDB" id="5137249at2"/>
<organism evidence="9 10">
    <name type="scientific">Lactobacillus kullabergensis</name>
    <dbReference type="NCBI Taxonomy" id="1218493"/>
    <lineage>
        <taxon>Bacteria</taxon>
        <taxon>Bacillati</taxon>
        <taxon>Bacillota</taxon>
        <taxon>Bacilli</taxon>
        <taxon>Lactobacillales</taxon>
        <taxon>Lactobacillaceae</taxon>
        <taxon>Lactobacillus</taxon>
    </lineage>
</organism>
<feature type="transmembrane region" description="Helical" evidence="7">
    <location>
        <begin position="20"/>
        <end position="39"/>
    </location>
</feature>
<feature type="transmembrane region" description="Helical" evidence="7">
    <location>
        <begin position="490"/>
        <end position="512"/>
    </location>
</feature>
<evidence type="ECO:0000259" key="8">
    <source>
        <dbReference type="Pfam" id="PF02687"/>
    </source>
</evidence>
<dbReference type="PANTHER" id="PTHR30287">
    <property type="entry name" value="MEMBRANE COMPONENT OF PREDICTED ABC SUPERFAMILY METABOLITE UPTAKE TRANSPORTER"/>
    <property type="match status" value="1"/>
</dbReference>
<gene>
    <name evidence="9" type="primary">ylbB</name>
    <name evidence="9" type="ORF">JF76_07000</name>
</gene>
<keyword evidence="5 7" id="KW-0472">Membrane</keyword>
<feature type="coiled-coil region" evidence="6">
    <location>
        <begin position="253"/>
        <end position="362"/>
    </location>
</feature>
<dbReference type="Pfam" id="PF02687">
    <property type="entry name" value="FtsX"/>
    <property type="match status" value="2"/>
</dbReference>
<evidence type="ECO:0000313" key="10">
    <source>
        <dbReference type="Proteomes" id="UP000033533"/>
    </source>
</evidence>
<reference evidence="9 10" key="1">
    <citation type="submission" date="2014-12" db="EMBL/GenBank/DDBJ databases">
        <title>Comparative genomics of the lactic acid bacteria isolated from the honey bee gut.</title>
        <authorList>
            <person name="Ellegaard K.M."/>
            <person name="Tamarit D."/>
            <person name="Javelind E."/>
            <person name="Olofsson T."/>
            <person name="Andersson S.G."/>
            <person name="Vasquez A."/>
        </authorList>
    </citation>
    <scope>NUCLEOTIDE SEQUENCE [LARGE SCALE GENOMIC DNA]</scope>
    <source>
        <strain evidence="9 10">Biut2</strain>
    </source>
</reference>
<proteinExistence type="predicted"/>
<feature type="domain" description="ABC3 transporter permease C-terminal" evidence="8">
    <location>
        <begin position="401"/>
        <end position="515"/>
    </location>
</feature>
<evidence type="ECO:0000313" key="9">
    <source>
        <dbReference type="EMBL" id="KJY56389.1"/>
    </source>
</evidence>
<dbReference type="RefSeq" id="WP_045927855.1">
    <property type="nucleotide sequence ID" value="NZ_JBHSZS010000009.1"/>
</dbReference>
<dbReference type="Proteomes" id="UP000033533">
    <property type="component" value="Unassembled WGS sequence"/>
</dbReference>
<keyword evidence="2" id="KW-1003">Cell membrane</keyword>
<evidence type="ECO:0000256" key="7">
    <source>
        <dbReference type="SAM" id="Phobius"/>
    </source>
</evidence>
<dbReference type="HOGENOM" id="CLU_005531_0_0_9"/>
<feature type="transmembrane region" description="Helical" evidence="7">
    <location>
        <begin position="798"/>
        <end position="820"/>
    </location>
</feature>
<name>A0A0F4LDM1_9LACO</name>